<keyword evidence="1" id="KW-1133">Transmembrane helix</keyword>
<dbReference type="OrthoDB" id="204680at2157"/>
<keyword evidence="1" id="KW-0472">Membrane</keyword>
<keyword evidence="2" id="KW-0418">Kinase</keyword>
<reference evidence="2 3" key="1">
    <citation type="submission" date="2018-07" db="EMBL/GenBank/DDBJ databases">
        <title>Genome sequences of Haloplanus salinus JCM 18368T.</title>
        <authorList>
            <person name="Kim Y.B."/>
            <person name="Roh S.W."/>
        </authorList>
    </citation>
    <scope>NUCLEOTIDE SEQUENCE [LARGE SCALE GENOMIC DNA]</scope>
    <source>
        <strain evidence="2 3">JCM 18368</strain>
    </source>
</reference>
<sequence>MNLSTKVTNGRGVVERTTLGVAVGVFATLAMGVVQLATGQQGGIEMAFPAMYGVEDPAPRVGWAVHLFHGGLLGGLYITVVSHPSLDAAAGDSLRGGAVGLMYGLFLTLVAVGVVMPLWLSLVEFPAAPPLFGAIGTMSILTHSTYGLVLGALTPIVRDK</sequence>
<comment type="caution">
    <text evidence="2">The sequence shown here is derived from an EMBL/GenBank/DDBJ whole genome shotgun (WGS) entry which is preliminary data.</text>
</comment>
<protein>
    <submittedName>
        <fullName evidence="2">Histidine kinase</fullName>
    </submittedName>
</protein>
<keyword evidence="1" id="KW-0812">Transmembrane</keyword>
<evidence type="ECO:0000256" key="1">
    <source>
        <dbReference type="SAM" id="Phobius"/>
    </source>
</evidence>
<dbReference type="AlphaFoldDB" id="A0A368N2F4"/>
<feature type="transmembrane region" description="Helical" evidence="1">
    <location>
        <begin position="131"/>
        <end position="157"/>
    </location>
</feature>
<feature type="transmembrane region" description="Helical" evidence="1">
    <location>
        <begin position="98"/>
        <end position="119"/>
    </location>
</feature>
<name>A0A368N2F4_9EURY</name>
<dbReference type="EMBL" id="QPHM01000003">
    <property type="protein sequence ID" value="RCU44350.1"/>
    <property type="molecule type" value="Genomic_DNA"/>
</dbReference>
<gene>
    <name evidence="2" type="ORF">DU504_16440</name>
</gene>
<evidence type="ECO:0000313" key="2">
    <source>
        <dbReference type="EMBL" id="RCU44350.1"/>
    </source>
</evidence>
<dbReference type="Proteomes" id="UP000252189">
    <property type="component" value="Unassembled WGS sequence"/>
</dbReference>
<proteinExistence type="predicted"/>
<accession>A0A368N2F4</accession>
<organism evidence="2 3">
    <name type="scientific">Haloplanus salinus</name>
    <dbReference type="NCBI Taxonomy" id="1126245"/>
    <lineage>
        <taxon>Archaea</taxon>
        <taxon>Methanobacteriati</taxon>
        <taxon>Methanobacteriota</taxon>
        <taxon>Stenosarchaea group</taxon>
        <taxon>Halobacteria</taxon>
        <taxon>Halobacteriales</taxon>
        <taxon>Haloferacaceae</taxon>
        <taxon>Haloplanus</taxon>
    </lineage>
</organism>
<evidence type="ECO:0000313" key="3">
    <source>
        <dbReference type="Proteomes" id="UP000252189"/>
    </source>
</evidence>
<keyword evidence="2" id="KW-0808">Transferase</keyword>
<dbReference type="GO" id="GO:0016301">
    <property type="term" value="F:kinase activity"/>
    <property type="evidence" value="ECO:0007669"/>
    <property type="project" value="UniProtKB-KW"/>
</dbReference>
<dbReference type="RefSeq" id="WP_114450521.1">
    <property type="nucleotide sequence ID" value="NZ_QPHM01000003.1"/>
</dbReference>
<keyword evidence="3" id="KW-1185">Reference proteome</keyword>
<feature type="transmembrane region" description="Helical" evidence="1">
    <location>
        <begin position="63"/>
        <end position="86"/>
    </location>
</feature>